<dbReference type="InterPro" id="IPR029063">
    <property type="entry name" value="SAM-dependent_MTases_sf"/>
</dbReference>
<dbReference type="Pfam" id="PF13649">
    <property type="entry name" value="Methyltransf_25"/>
    <property type="match status" value="1"/>
</dbReference>
<proteinExistence type="predicted"/>
<evidence type="ECO:0000313" key="6">
    <source>
        <dbReference type="EMBL" id="MYM40779.1"/>
    </source>
</evidence>
<dbReference type="Proteomes" id="UP000478090">
    <property type="component" value="Unassembled WGS sequence"/>
</dbReference>
<dbReference type="Gene3D" id="3.40.50.150">
    <property type="entry name" value="Vaccinia Virus protein VP39"/>
    <property type="match status" value="1"/>
</dbReference>
<feature type="transmembrane region" description="Helical" evidence="4">
    <location>
        <begin position="53"/>
        <end position="73"/>
    </location>
</feature>
<dbReference type="RefSeq" id="WP_161040125.1">
    <property type="nucleotide sequence ID" value="NZ_WWCM01000011.1"/>
</dbReference>
<feature type="domain" description="Methyltransferase" evidence="5">
    <location>
        <begin position="142"/>
        <end position="225"/>
    </location>
</feature>
<comment type="caution">
    <text evidence="6">The sequence shown here is derived from an EMBL/GenBank/DDBJ whole genome shotgun (WGS) entry which is preliminary data.</text>
</comment>
<dbReference type="GO" id="GO:0008168">
    <property type="term" value="F:methyltransferase activity"/>
    <property type="evidence" value="ECO:0007669"/>
    <property type="project" value="UniProtKB-KW"/>
</dbReference>
<evidence type="ECO:0000313" key="7">
    <source>
        <dbReference type="Proteomes" id="UP000478090"/>
    </source>
</evidence>
<evidence type="ECO:0000256" key="2">
    <source>
        <dbReference type="ARBA" id="ARBA00022679"/>
    </source>
</evidence>
<organism evidence="6 7">
    <name type="scientific">Duganella qianjiadongensis</name>
    <dbReference type="NCBI Taxonomy" id="2692176"/>
    <lineage>
        <taxon>Bacteria</taxon>
        <taxon>Pseudomonadati</taxon>
        <taxon>Pseudomonadota</taxon>
        <taxon>Betaproteobacteria</taxon>
        <taxon>Burkholderiales</taxon>
        <taxon>Oxalobacteraceae</taxon>
        <taxon>Telluria group</taxon>
        <taxon>Duganella</taxon>
    </lineage>
</organism>
<dbReference type="GO" id="GO:0032259">
    <property type="term" value="P:methylation"/>
    <property type="evidence" value="ECO:0007669"/>
    <property type="project" value="UniProtKB-KW"/>
</dbReference>
<keyword evidence="4" id="KW-0812">Transmembrane</keyword>
<dbReference type="CDD" id="cd02440">
    <property type="entry name" value="AdoMet_MTases"/>
    <property type="match status" value="1"/>
</dbReference>
<feature type="transmembrane region" description="Helical" evidence="4">
    <location>
        <begin position="79"/>
        <end position="103"/>
    </location>
</feature>
<keyword evidence="1 6" id="KW-0489">Methyltransferase</keyword>
<protein>
    <submittedName>
        <fullName evidence="6">Class I SAM-dependent methyltransferase</fullName>
    </submittedName>
</protein>
<dbReference type="InterPro" id="IPR026170">
    <property type="entry name" value="FAM173A/B"/>
</dbReference>
<dbReference type="InterPro" id="IPR041698">
    <property type="entry name" value="Methyltransf_25"/>
</dbReference>
<dbReference type="SUPFAM" id="SSF53335">
    <property type="entry name" value="S-adenosyl-L-methionine-dependent methyltransferases"/>
    <property type="match status" value="1"/>
</dbReference>
<keyword evidence="2" id="KW-0808">Transferase</keyword>
<name>A0ABW9VQT8_9BURK</name>
<keyword evidence="4" id="KW-0472">Membrane</keyword>
<evidence type="ECO:0000256" key="4">
    <source>
        <dbReference type="SAM" id="Phobius"/>
    </source>
</evidence>
<keyword evidence="4" id="KW-1133">Transmembrane helix</keyword>
<keyword evidence="7" id="KW-1185">Reference proteome</keyword>
<reference evidence="6 7" key="1">
    <citation type="submission" date="2019-12" db="EMBL/GenBank/DDBJ databases">
        <title>Novel species isolated from a subtropical stream in China.</title>
        <authorList>
            <person name="Lu H."/>
        </authorList>
    </citation>
    <scope>NUCLEOTIDE SEQUENCE [LARGE SCALE GENOMIC DNA]</scope>
    <source>
        <strain evidence="6 7">CY13W</strain>
    </source>
</reference>
<keyword evidence="3" id="KW-0949">S-adenosyl-L-methionine</keyword>
<feature type="transmembrane region" description="Helical" evidence="4">
    <location>
        <begin position="20"/>
        <end position="41"/>
    </location>
</feature>
<accession>A0ABW9VQT8</accession>
<sequence>MTAATPPTSYLQRVGRAPAIRALFIQCVSMPLTLLTVYLLARLHGPLNEYSAVLLQGGWAALLTWRAGLARWWRWIQLLFPAALMLALALQLPPWLFLLAFLLSLGWYWSTFRTQVPYYPSTPEIWDAVRQVLPAGKPLRMIDIGSGLGGLVLYLARQCPQATCMGIELAPLPWLYSRLRAMLAGSRAQFILGDYEKLDFAQFQLVFAYLSPAAMTALWRKSSAELQPGSMLLSYEFAIEGQPPDQTIHATESGKPLYIWYF</sequence>
<gene>
    <name evidence="6" type="ORF">GTP27_15740</name>
</gene>
<dbReference type="PANTHER" id="PTHR13610">
    <property type="entry name" value="METHYLTRANSFERASE DOMAIN-CONTAINING PROTEIN"/>
    <property type="match status" value="1"/>
</dbReference>
<evidence type="ECO:0000256" key="1">
    <source>
        <dbReference type="ARBA" id="ARBA00022603"/>
    </source>
</evidence>
<dbReference type="EMBL" id="WWCM01000011">
    <property type="protein sequence ID" value="MYM40779.1"/>
    <property type="molecule type" value="Genomic_DNA"/>
</dbReference>
<dbReference type="PANTHER" id="PTHR13610:SF9">
    <property type="entry name" value="FI06469P"/>
    <property type="match status" value="1"/>
</dbReference>
<evidence type="ECO:0000259" key="5">
    <source>
        <dbReference type="Pfam" id="PF13649"/>
    </source>
</evidence>
<evidence type="ECO:0000256" key="3">
    <source>
        <dbReference type="ARBA" id="ARBA00022691"/>
    </source>
</evidence>